<dbReference type="OrthoDB" id="205623at2759"/>
<dbReference type="InterPro" id="IPR000863">
    <property type="entry name" value="Sulfotransferase_dom"/>
</dbReference>
<dbReference type="Pfam" id="PF00685">
    <property type="entry name" value="Sulfotransfer_1"/>
    <property type="match status" value="1"/>
</dbReference>
<protein>
    <recommendedName>
        <fullName evidence="3">Sulfotransferase domain-containing protein</fullName>
    </recommendedName>
</protein>
<dbReference type="GO" id="GO:0008146">
    <property type="term" value="F:sulfotransferase activity"/>
    <property type="evidence" value="ECO:0007669"/>
    <property type="project" value="InterPro"/>
</dbReference>
<dbReference type="Gene3D" id="3.40.50.300">
    <property type="entry name" value="P-loop containing nucleotide triphosphate hydrolases"/>
    <property type="match status" value="1"/>
</dbReference>
<name>A0A5N4A300_PHOPY</name>
<evidence type="ECO:0000256" key="1">
    <source>
        <dbReference type="ARBA" id="ARBA00005771"/>
    </source>
</evidence>
<dbReference type="InterPro" id="IPR027417">
    <property type="entry name" value="P-loop_NTPase"/>
</dbReference>
<organism evidence="4 5">
    <name type="scientific">Photinus pyralis</name>
    <name type="common">Common eastern firefly</name>
    <name type="synonym">Lampyris pyralis</name>
    <dbReference type="NCBI Taxonomy" id="7054"/>
    <lineage>
        <taxon>Eukaryota</taxon>
        <taxon>Metazoa</taxon>
        <taxon>Ecdysozoa</taxon>
        <taxon>Arthropoda</taxon>
        <taxon>Hexapoda</taxon>
        <taxon>Insecta</taxon>
        <taxon>Pterygota</taxon>
        <taxon>Neoptera</taxon>
        <taxon>Endopterygota</taxon>
        <taxon>Coleoptera</taxon>
        <taxon>Polyphaga</taxon>
        <taxon>Elateriformia</taxon>
        <taxon>Elateroidea</taxon>
        <taxon>Lampyridae</taxon>
        <taxon>Lampyrinae</taxon>
        <taxon>Photinus</taxon>
    </lineage>
</organism>
<keyword evidence="5" id="KW-1185">Reference proteome</keyword>
<comment type="caution">
    <text evidence="4">The sequence shown here is derived from an EMBL/GenBank/DDBJ whole genome shotgun (WGS) entry which is preliminary data.</text>
</comment>
<sequence>MFNVQKEEISDDEVGKIIKKDFENGLINEYLLFGEDRVCLPRYFEQRAADVDALEISNDDVILASFPKSGTTWVREMVWLIENDLNYEGAKVDLRERFPELPGIFNPRFEANDPNFGIVLKEFKAASGRRLIKTHLPFSLLPRQIRDGTKTPKIIFVMRNPKDVFVSYHHMGLLMMGWLANREDFAKAFLADKVLYAPYWQVVHGYWTRRALPNVLILKYEEMIKDLKSVLLRTSAFLGKDPMSEEQLERLCAHLSFDSMKGNPAVNSQKLVMQRRTYNPNANGSFMRSGRIGDYKAEMSPRMVSAFDAWIKKNIQNTDFDEQYAYFGQI</sequence>
<dbReference type="EMBL" id="VVIM01000011">
    <property type="protein sequence ID" value="KAB0791658.1"/>
    <property type="molecule type" value="Genomic_DNA"/>
</dbReference>
<comment type="similarity">
    <text evidence="1">Belongs to the sulfotransferase 1 family.</text>
</comment>
<gene>
    <name evidence="4" type="ORF">PPYR_03458</name>
</gene>
<evidence type="ECO:0000313" key="4">
    <source>
        <dbReference type="EMBL" id="KAB0791658.1"/>
    </source>
</evidence>
<evidence type="ECO:0000259" key="3">
    <source>
        <dbReference type="Pfam" id="PF00685"/>
    </source>
</evidence>
<dbReference type="Proteomes" id="UP000327044">
    <property type="component" value="Unassembled WGS sequence"/>
</dbReference>
<proteinExistence type="inferred from homology"/>
<keyword evidence="2" id="KW-0808">Transferase</keyword>
<dbReference type="PANTHER" id="PTHR11783">
    <property type="entry name" value="SULFOTRANSFERASE SULT"/>
    <property type="match status" value="1"/>
</dbReference>
<dbReference type="SUPFAM" id="SSF52540">
    <property type="entry name" value="P-loop containing nucleoside triphosphate hydrolases"/>
    <property type="match status" value="1"/>
</dbReference>
<dbReference type="SMR" id="A0A5N4A300"/>
<evidence type="ECO:0000313" key="5">
    <source>
        <dbReference type="Proteomes" id="UP000327044"/>
    </source>
</evidence>
<feature type="domain" description="Sulfotransferase" evidence="3">
    <location>
        <begin position="59"/>
        <end position="318"/>
    </location>
</feature>
<dbReference type="AlphaFoldDB" id="A0A5N4A300"/>
<reference evidence="4 5" key="1">
    <citation type="journal article" date="2018" name="Elife">
        <title>Firefly genomes illuminate parallel origins of bioluminescence in beetles.</title>
        <authorList>
            <person name="Fallon T.R."/>
            <person name="Lower S.E."/>
            <person name="Chang C.H."/>
            <person name="Bessho-Uehara M."/>
            <person name="Martin G.J."/>
            <person name="Bewick A.J."/>
            <person name="Behringer M."/>
            <person name="Debat H.J."/>
            <person name="Wong I."/>
            <person name="Day J.C."/>
            <person name="Suvorov A."/>
            <person name="Silva C.J."/>
            <person name="Stanger-Hall K.F."/>
            <person name="Hall D.W."/>
            <person name="Schmitz R.J."/>
            <person name="Nelson D.R."/>
            <person name="Lewis S.M."/>
            <person name="Shigenobu S."/>
            <person name="Bybee S.M."/>
            <person name="Larracuente A.M."/>
            <person name="Oba Y."/>
            <person name="Weng J.K."/>
        </authorList>
    </citation>
    <scope>NUCLEOTIDE SEQUENCE [LARGE SCALE GENOMIC DNA]</scope>
    <source>
        <strain evidence="4">1611_PpyrPB1</strain>
        <tissue evidence="4">Whole body</tissue>
    </source>
</reference>
<evidence type="ECO:0000256" key="2">
    <source>
        <dbReference type="ARBA" id="ARBA00022679"/>
    </source>
</evidence>
<dbReference type="InParanoid" id="A0A5N4A300"/>
<accession>A0A5N4A300</accession>